<sequence length="262" mass="29407">MTKRGSDEYTVRTMQPEEVEETYEMIDKEGWNLTLDKFSALYKSSPDNFFVAVSPDGEVASTMSLIPTFEGEYVLGNLVVKDGHRNRGLGRKLVDEVFALFPNAVVSLTAVPGADQFYLNTDFHFTQPQQGQDIVYILLDREKLKQKSAEAGQQDVTVSLYSGHSFDKLIVGFGVGFIKREKIVLDGLFADSDAIAVQIFTEIVEQFPGINSVKLQVPSSRLFLSELGAIQQSYRYNRYSRGQPTLSPLSKVYNVSDCDYTY</sequence>
<protein>
    <recommendedName>
        <fullName evidence="1">N-acetyltransferase domain-containing protein</fullName>
    </recommendedName>
</protein>
<keyword evidence="3" id="KW-1185">Reference proteome</keyword>
<dbReference type="GO" id="GO:0016747">
    <property type="term" value="F:acyltransferase activity, transferring groups other than amino-acyl groups"/>
    <property type="evidence" value="ECO:0007669"/>
    <property type="project" value="InterPro"/>
</dbReference>
<dbReference type="Pfam" id="PF13673">
    <property type="entry name" value="Acetyltransf_10"/>
    <property type="match status" value="1"/>
</dbReference>
<proteinExistence type="predicted"/>
<reference evidence="2" key="1">
    <citation type="submission" date="2021-04" db="EMBL/GenBank/DDBJ databases">
        <authorList>
            <consortium name="Molecular Ecology Group"/>
        </authorList>
    </citation>
    <scope>NUCLEOTIDE SEQUENCE</scope>
</reference>
<accession>A0A8S4A483</accession>
<feature type="domain" description="N-acetyltransferase" evidence="1">
    <location>
        <begin position="9"/>
        <end position="150"/>
    </location>
</feature>
<dbReference type="OrthoDB" id="6057434at2759"/>
<dbReference type="PANTHER" id="PTHR47237:SF1">
    <property type="entry name" value="SLL0310 PROTEIN"/>
    <property type="match status" value="1"/>
</dbReference>
<dbReference type="Proteomes" id="UP000678393">
    <property type="component" value="Unassembled WGS sequence"/>
</dbReference>
<dbReference type="Gene3D" id="3.40.630.30">
    <property type="match status" value="1"/>
</dbReference>
<dbReference type="PROSITE" id="PS51186">
    <property type="entry name" value="GNAT"/>
    <property type="match status" value="1"/>
</dbReference>
<gene>
    <name evidence="2" type="ORF">CUNI_LOCUS20393</name>
</gene>
<dbReference type="InterPro" id="IPR000182">
    <property type="entry name" value="GNAT_dom"/>
</dbReference>
<dbReference type="InterPro" id="IPR052729">
    <property type="entry name" value="Acyl/Acetyltrans_Enzymes"/>
</dbReference>
<evidence type="ECO:0000259" key="1">
    <source>
        <dbReference type="PROSITE" id="PS51186"/>
    </source>
</evidence>
<dbReference type="SUPFAM" id="SSF55729">
    <property type="entry name" value="Acyl-CoA N-acyltransferases (Nat)"/>
    <property type="match status" value="1"/>
</dbReference>
<evidence type="ECO:0000313" key="3">
    <source>
        <dbReference type="Proteomes" id="UP000678393"/>
    </source>
</evidence>
<name>A0A8S4A483_9EUPU</name>
<dbReference type="InterPro" id="IPR016181">
    <property type="entry name" value="Acyl_CoA_acyltransferase"/>
</dbReference>
<dbReference type="PANTHER" id="PTHR47237">
    <property type="entry name" value="SLL0310 PROTEIN"/>
    <property type="match status" value="1"/>
</dbReference>
<dbReference type="AlphaFoldDB" id="A0A8S4A483"/>
<dbReference type="CDD" id="cd04301">
    <property type="entry name" value="NAT_SF"/>
    <property type="match status" value="1"/>
</dbReference>
<organism evidence="2 3">
    <name type="scientific">Candidula unifasciata</name>
    <dbReference type="NCBI Taxonomy" id="100452"/>
    <lineage>
        <taxon>Eukaryota</taxon>
        <taxon>Metazoa</taxon>
        <taxon>Spiralia</taxon>
        <taxon>Lophotrochozoa</taxon>
        <taxon>Mollusca</taxon>
        <taxon>Gastropoda</taxon>
        <taxon>Heterobranchia</taxon>
        <taxon>Euthyneura</taxon>
        <taxon>Panpulmonata</taxon>
        <taxon>Eupulmonata</taxon>
        <taxon>Stylommatophora</taxon>
        <taxon>Helicina</taxon>
        <taxon>Helicoidea</taxon>
        <taxon>Geomitridae</taxon>
        <taxon>Candidula</taxon>
    </lineage>
</organism>
<comment type="caution">
    <text evidence="2">The sequence shown here is derived from an EMBL/GenBank/DDBJ whole genome shotgun (WGS) entry which is preliminary data.</text>
</comment>
<evidence type="ECO:0000313" key="2">
    <source>
        <dbReference type="EMBL" id="CAG5134835.1"/>
    </source>
</evidence>
<dbReference type="EMBL" id="CAJHNH020007645">
    <property type="protein sequence ID" value="CAG5134835.1"/>
    <property type="molecule type" value="Genomic_DNA"/>
</dbReference>